<reference evidence="4 5" key="1">
    <citation type="submission" date="2018-08" db="EMBL/GenBank/DDBJ databases">
        <title>Genomic Encyclopedia of Type Strains, Phase III (KMG-III): the genomes of soil and plant-associated and newly described type strains.</title>
        <authorList>
            <person name="Whitman W."/>
        </authorList>
    </citation>
    <scope>NUCLEOTIDE SEQUENCE [LARGE SCALE GENOMIC DNA]</scope>
    <source>
        <strain evidence="4 5">CGMCC 1.10966</strain>
    </source>
</reference>
<name>A0A3D9RV74_9BACL</name>
<evidence type="ECO:0000259" key="3">
    <source>
        <dbReference type="PROSITE" id="PS50937"/>
    </source>
</evidence>
<dbReference type="PROSITE" id="PS00552">
    <property type="entry name" value="HTH_MERR_1"/>
    <property type="match status" value="1"/>
</dbReference>
<evidence type="ECO:0000313" key="4">
    <source>
        <dbReference type="EMBL" id="REE83893.1"/>
    </source>
</evidence>
<dbReference type="Proteomes" id="UP000256304">
    <property type="component" value="Unassembled WGS sequence"/>
</dbReference>
<dbReference type="PANTHER" id="PTHR30204:SF83">
    <property type="entry name" value="TRANSCRIPTIONAL REGULATOR, MERR FAMILY"/>
    <property type="match status" value="1"/>
</dbReference>
<dbReference type="RefSeq" id="WP_116189814.1">
    <property type="nucleotide sequence ID" value="NZ_QTTN01000016.1"/>
</dbReference>
<dbReference type="GO" id="GO:0003677">
    <property type="term" value="F:DNA binding"/>
    <property type="evidence" value="ECO:0007669"/>
    <property type="project" value="UniProtKB-KW"/>
</dbReference>
<gene>
    <name evidence="4" type="ORF">A8990_11672</name>
</gene>
<keyword evidence="2" id="KW-0175">Coiled coil</keyword>
<protein>
    <submittedName>
        <fullName evidence="4">MerR family transcriptional regulator</fullName>
    </submittedName>
</protein>
<keyword evidence="1" id="KW-0238">DNA-binding</keyword>
<keyword evidence="5" id="KW-1185">Reference proteome</keyword>
<dbReference type="PANTHER" id="PTHR30204">
    <property type="entry name" value="REDOX-CYCLING DRUG-SENSING TRANSCRIPTIONAL ACTIVATOR SOXR"/>
    <property type="match status" value="1"/>
</dbReference>
<sequence>MYSISDIARLTGITAYTLRYYERIGVLPKPRRQLGNSGGSRQYDDLDLRYIRFIYGLKQTGMTLEDIMSFTKDGCLLTEREEDAPIIEDTLHSRIDILNRHIADLDQRMKQLEEVKAVALEKRAFYSAMLEKLEKADHIL</sequence>
<evidence type="ECO:0000256" key="2">
    <source>
        <dbReference type="SAM" id="Coils"/>
    </source>
</evidence>
<dbReference type="SUPFAM" id="SSF46955">
    <property type="entry name" value="Putative DNA-binding domain"/>
    <property type="match status" value="1"/>
</dbReference>
<dbReference type="InterPro" id="IPR009061">
    <property type="entry name" value="DNA-bd_dom_put_sf"/>
</dbReference>
<comment type="caution">
    <text evidence="4">The sequence shown here is derived from an EMBL/GenBank/DDBJ whole genome shotgun (WGS) entry which is preliminary data.</text>
</comment>
<evidence type="ECO:0000256" key="1">
    <source>
        <dbReference type="ARBA" id="ARBA00023125"/>
    </source>
</evidence>
<dbReference type="EMBL" id="QTTN01000016">
    <property type="protein sequence ID" value="REE83893.1"/>
    <property type="molecule type" value="Genomic_DNA"/>
</dbReference>
<feature type="domain" description="HTH merR-type" evidence="3">
    <location>
        <begin position="1"/>
        <end position="73"/>
    </location>
</feature>
<accession>A0A3D9RV74</accession>
<dbReference type="SMART" id="SM00422">
    <property type="entry name" value="HTH_MERR"/>
    <property type="match status" value="1"/>
</dbReference>
<feature type="coiled-coil region" evidence="2">
    <location>
        <begin position="95"/>
        <end position="122"/>
    </location>
</feature>
<dbReference type="Gene3D" id="1.10.1660.10">
    <property type="match status" value="1"/>
</dbReference>
<dbReference type="PROSITE" id="PS50937">
    <property type="entry name" value="HTH_MERR_2"/>
    <property type="match status" value="1"/>
</dbReference>
<proteinExistence type="predicted"/>
<organism evidence="4 5">
    <name type="scientific">Paenibacillus taihuensis</name>
    <dbReference type="NCBI Taxonomy" id="1156355"/>
    <lineage>
        <taxon>Bacteria</taxon>
        <taxon>Bacillati</taxon>
        <taxon>Bacillota</taxon>
        <taxon>Bacilli</taxon>
        <taxon>Bacillales</taxon>
        <taxon>Paenibacillaceae</taxon>
        <taxon>Paenibacillus</taxon>
    </lineage>
</organism>
<dbReference type="Pfam" id="PF13411">
    <property type="entry name" value="MerR_1"/>
    <property type="match status" value="1"/>
</dbReference>
<evidence type="ECO:0000313" key="5">
    <source>
        <dbReference type="Proteomes" id="UP000256304"/>
    </source>
</evidence>
<dbReference type="InterPro" id="IPR000551">
    <property type="entry name" value="MerR-type_HTH_dom"/>
</dbReference>
<dbReference type="GO" id="GO:0003700">
    <property type="term" value="F:DNA-binding transcription factor activity"/>
    <property type="evidence" value="ECO:0007669"/>
    <property type="project" value="InterPro"/>
</dbReference>
<dbReference type="OrthoDB" id="9811174at2"/>
<dbReference type="AlphaFoldDB" id="A0A3D9RV74"/>
<dbReference type="InterPro" id="IPR047057">
    <property type="entry name" value="MerR_fam"/>
</dbReference>